<dbReference type="InterPro" id="IPR042097">
    <property type="entry name" value="Aminopeptidase_N-like_N_sf"/>
</dbReference>
<dbReference type="Gene3D" id="2.60.40.1910">
    <property type="match status" value="1"/>
</dbReference>
<dbReference type="InterPro" id="IPR050344">
    <property type="entry name" value="Peptidase_M1_aminopeptidases"/>
</dbReference>
<dbReference type="SUPFAM" id="SSF55486">
    <property type="entry name" value="Metalloproteases ('zincins'), catalytic domain"/>
    <property type="match status" value="2"/>
</dbReference>
<keyword evidence="3" id="KW-0645">Protease</keyword>
<evidence type="ECO:0000256" key="11">
    <source>
        <dbReference type="SAM" id="MobiDB-lite"/>
    </source>
</evidence>
<keyword evidence="4 9" id="KW-0479">Metal-binding</keyword>
<dbReference type="InterPro" id="IPR034016">
    <property type="entry name" value="M1_APN-typ"/>
</dbReference>
<dbReference type="Proteomes" id="UP000031056">
    <property type="component" value="Unassembled WGS sequence"/>
</dbReference>
<dbReference type="InParanoid" id="A0A0B2UHJ6"/>
<feature type="domain" description="Aminopeptidase N-like N-terminal" evidence="13">
    <location>
        <begin position="56"/>
        <end position="263"/>
    </location>
</feature>
<dbReference type="GO" id="GO:0042277">
    <property type="term" value="F:peptide binding"/>
    <property type="evidence" value="ECO:0007669"/>
    <property type="project" value="TreeGrafter"/>
</dbReference>
<dbReference type="RefSeq" id="XP_014562820.1">
    <property type="nucleotide sequence ID" value="XM_014707334.1"/>
</dbReference>
<dbReference type="AlphaFoldDB" id="A0A0B2UHJ6"/>
<dbReference type="GO" id="GO:0006508">
    <property type="term" value="P:proteolysis"/>
    <property type="evidence" value="ECO:0007669"/>
    <property type="project" value="UniProtKB-KW"/>
</dbReference>
<evidence type="ECO:0000256" key="5">
    <source>
        <dbReference type="ARBA" id="ARBA00022801"/>
    </source>
</evidence>
<comment type="cofactor">
    <cofactor evidence="9">
        <name>Zn(2+)</name>
        <dbReference type="ChEBI" id="CHEBI:29105"/>
    </cofactor>
    <text evidence="9">Binds 1 zinc ion per subunit.</text>
</comment>
<feature type="domain" description="Peptidase M1 membrane alanine aminopeptidase" evidence="12">
    <location>
        <begin position="300"/>
        <end position="355"/>
    </location>
</feature>
<keyword evidence="6 9" id="KW-0862">Zinc</keyword>
<dbReference type="Gene3D" id="3.30.2010.30">
    <property type="match status" value="1"/>
</dbReference>
<dbReference type="GO" id="GO:0070006">
    <property type="term" value="F:metalloaminopeptidase activity"/>
    <property type="evidence" value="ECO:0007669"/>
    <property type="project" value="TreeGrafter"/>
</dbReference>
<keyword evidence="5" id="KW-0378">Hydrolase</keyword>
<dbReference type="EMBL" id="JOKQ01000014">
    <property type="protein sequence ID" value="KHN68778.1"/>
    <property type="molecule type" value="Genomic_DNA"/>
</dbReference>
<dbReference type="Pfam" id="PF01433">
    <property type="entry name" value="Peptidase_M1"/>
    <property type="match status" value="2"/>
</dbReference>
<evidence type="ECO:0000256" key="7">
    <source>
        <dbReference type="ARBA" id="ARBA00023049"/>
    </source>
</evidence>
<evidence type="ECO:0000256" key="2">
    <source>
        <dbReference type="ARBA" id="ARBA00022438"/>
    </source>
</evidence>
<dbReference type="Pfam" id="PF17900">
    <property type="entry name" value="Peptidase_M1_N"/>
    <property type="match status" value="1"/>
</dbReference>
<feature type="site" description="Transition state stabilizer" evidence="10">
    <location>
        <position position="524"/>
    </location>
</feature>
<keyword evidence="2 14" id="KW-0031">Aminopeptidase</keyword>
<feature type="binding site" evidence="9">
    <location>
        <position position="441"/>
    </location>
    <ligand>
        <name>Zn(2+)</name>
        <dbReference type="ChEBI" id="CHEBI:29105"/>
        <note>catalytic</note>
    </ligand>
</feature>
<evidence type="ECO:0000256" key="4">
    <source>
        <dbReference type="ARBA" id="ARBA00022723"/>
    </source>
</evidence>
<accession>A0A0B2UHJ6</accession>
<feature type="binding site" evidence="9">
    <location>
        <position position="445"/>
    </location>
    <ligand>
        <name>Zn(2+)</name>
        <dbReference type="ChEBI" id="CHEBI:29105"/>
        <note>catalytic</note>
    </ligand>
</feature>
<dbReference type="OrthoDB" id="10031169at2759"/>
<feature type="active site" description="Proton acceptor" evidence="8">
    <location>
        <position position="442"/>
    </location>
</feature>
<dbReference type="InterPro" id="IPR001930">
    <property type="entry name" value="Peptidase_M1"/>
</dbReference>
<evidence type="ECO:0000259" key="12">
    <source>
        <dbReference type="Pfam" id="PF01433"/>
    </source>
</evidence>
<dbReference type="InterPro" id="IPR045357">
    <property type="entry name" value="Aminopeptidase_N-like_N"/>
</dbReference>
<evidence type="ECO:0000256" key="10">
    <source>
        <dbReference type="PIRSR" id="PIRSR634016-4"/>
    </source>
</evidence>
<evidence type="ECO:0000256" key="6">
    <source>
        <dbReference type="ARBA" id="ARBA00022833"/>
    </source>
</evidence>
<comment type="caution">
    <text evidence="14">The sequence shown here is derived from an EMBL/GenBank/DDBJ whole genome shotgun (WGS) entry which is preliminary data.</text>
</comment>
<evidence type="ECO:0000313" key="14">
    <source>
        <dbReference type="EMBL" id="KHN68778.1"/>
    </source>
</evidence>
<dbReference type="PRINTS" id="PR00756">
    <property type="entry name" value="ALADIPTASE"/>
</dbReference>
<feature type="region of interest" description="Disordered" evidence="11">
    <location>
        <begin position="366"/>
        <end position="422"/>
    </location>
</feature>
<evidence type="ECO:0000313" key="15">
    <source>
        <dbReference type="Proteomes" id="UP000031056"/>
    </source>
</evidence>
<sequence>MAFQVQHMHDEQHTHYKHNNEINNSHINSISTEDVLRSDDVLYVNDREVLDSNVIPQHYDLRIKIMDAGFGGAVGIAIDIKNATRSIVLNAVDLEISNVKLIAGGIHHVGTVQPDLQLNMREQIKIVFTEDVKGPAYIVLQFSGTYSTGLRGLYCITACTNNHSITNDSIVNTGIERDESNMNDRNTQQCSRVYCTHFEPSDARRMFPCFDQPDMKATFSISVDVSKTLVVLSNTDAVDELREEYGDRKIEYFERTCRMATYVVAILAGSLDYVEGVSISGIRVRVYGVTGVSDKQSRKYALEIGLKSVEYFGEYLGMRYVSCGSSAKIDMVGVPEFGAGAMENWGLVVYRTENLEVMAAPEDVVHGNMTDVDKDDRNDKNEGDKNINGVDDRDKNDGKDDKKNVMNQSNNNNKNNIIDRDKNIVDVDEDNMQQIRETVSHEIAHMWFGNLVTLRWWDELWVNEGFATWASLKCLQEGWGADEELRFVKDRLASSMREEGNGRAVRDKVMSGASAAGRFDSVRYGKSASVIRMVEKYVGVDVMRDGIKIYLKKHKYGNVSGSEVWKAVGECWKRIKRENDSVGINEDSNNDTSGTEISQMVREWMEQEGYPVVHAYEKDGAIVLTQSRYCSSRMNEEVMNVNNKSDESRKVNEVVDIGNGKSMNKSNRLSDERVDKNNYDVGCDIAKHLWRIPVGIMWEDGSIDTVLLSTSEKRVVLRTQRYKLNAGYAGYFRVHYETDGGVLNALMVSGDSEIDQANVIEDVFELAYAGYMSVGAVMRDVLLWGITGPWRWGIQQKHDDMKMHKDDNDEKKKIHSDNNKKNDKDENENKKKDNDNNRKNEQDFISINGIEMLNEVKMIDDTDRVGDGLRMNKMEGEVYKVRNAPDNVVKGVVGKLLVVWGELYEDVEVRQVIERAIWEIIGKIVEGMNICVEGVNNNESENRKSDWNPKKNAKRMNGYDRDCIEKASSEMQKYALEVGVMMGRQEAVEKARNAYERGTSRIHMPAMVGAVADERIEEMMQRYAGAGKEWRKWVIEGMSGLMKEKSVKYVLDEVCKMSRLCMYMNGKCEDGTNRCANNLDYSNLKVNINSSDEKNQEVNKEEDRIRILRMIADGGVVDKARNVVSDETGEILDEEEIGIADIVDILRGIWRGGKFREMIAEYVLRMWGEIQKAAGMNGMILRDAAEMVGGIRNVSVGVKYGDEQKGKDWELAGKKVIEEIRFRERLRERRDEILKELMTLFDSDEWKALESS</sequence>
<dbReference type="PANTHER" id="PTHR11533">
    <property type="entry name" value="PROTEASE M1 ZINC METALLOPROTEASE"/>
    <property type="match status" value="1"/>
</dbReference>
<feature type="compositionally biased region" description="Low complexity" evidence="11">
    <location>
        <begin position="405"/>
        <end position="416"/>
    </location>
</feature>
<feature type="domain" description="Peptidase M1 membrane alanine aminopeptidase" evidence="12">
    <location>
        <begin position="421"/>
        <end position="572"/>
    </location>
</feature>
<dbReference type="GO" id="GO:0008270">
    <property type="term" value="F:zinc ion binding"/>
    <property type="evidence" value="ECO:0007669"/>
    <property type="project" value="InterPro"/>
</dbReference>
<evidence type="ECO:0000256" key="9">
    <source>
        <dbReference type="PIRSR" id="PIRSR634016-3"/>
    </source>
</evidence>
<evidence type="ECO:0000259" key="13">
    <source>
        <dbReference type="Pfam" id="PF17900"/>
    </source>
</evidence>
<dbReference type="SUPFAM" id="SSF63737">
    <property type="entry name" value="Leukotriene A4 hydrolase N-terminal domain"/>
    <property type="match status" value="1"/>
</dbReference>
<dbReference type="GO" id="GO:0005615">
    <property type="term" value="C:extracellular space"/>
    <property type="evidence" value="ECO:0007669"/>
    <property type="project" value="TreeGrafter"/>
</dbReference>
<dbReference type="Gene3D" id="2.60.40.1730">
    <property type="entry name" value="tricorn interacting facor f3 domain"/>
    <property type="match status" value="1"/>
</dbReference>
<reference evidence="14 15" key="1">
    <citation type="journal article" date="2014" name="MBio">
        <title>The Ordospora colligata genome; evolution of extreme reduction in microsporidia and host-to-parasite horizontal gene transfer.</title>
        <authorList>
            <person name="Pombert J.-F."/>
            <person name="Haag K.L."/>
            <person name="Beidas S."/>
            <person name="Ebert D."/>
            <person name="Keeling P.J."/>
        </authorList>
    </citation>
    <scope>NUCLEOTIDE SEQUENCE [LARGE SCALE GENOMIC DNA]</scope>
    <source>
        <strain evidence="14 15">OC4</strain>
    </source>
</reference>
<dbReference type="InterPro" id="IPR014782">
    <property type="entry name" value="Peptidase_M1_dom"/>
</dbReference>
<feature type="region of interest" description="Disordered" evidence="11">
    <location>
        <begin position="801"/>
        <end position="841"/>
    </location>
</feature>
<dbReference type="FunCoup" id="A0A0B2UHJ6">
    <property type="interactions" value="154"/>
</dbReference>
<dbReference type="GO" id="GO:0005737">
    <property type="term" value="C:cytoplasm"/>
    <property type="evidence" value="ECO:0007669"/>
    <property type="project" value="TreeGrafter"/>
</dbReference>
<comment type="similarity">
    <text evidence="1">Belongs to the peptidase M1 family.</text>
</comment>
<keyword evidence="7" id="KW-0482">Metalloprotease</keyword>
<protein>
    <submittedName>
        <fullName evidence="14">Aminopeptidase N</fullName>
    </submittedName>
</protein>
<feature type="compositionally biased region" description="Basic and acidic residues" evidence="11">
    <location>
        <begin position="371"/>
        <end position="404"/>
    </location>
</feature>
<organism evidence="14 15">
    <name type="scientific">Ordospora colligata OC4</name>
    <dbReference type="NCBI Taxonomy" id="1354746"/>
    <lineage>
        <taxon>Eukaryota</taxon>
        <taxon>Fungi</taxon>
        <taxon>Fungi incertae sedis</taxon>
        <taxon>Microsporidia</taxon>
        <taxon>Ordosporidae</taxon>
        <taxon>Ordospora</taxon>
    </lineage>
</organism>
<dbReference type="HOGENOM" id="CLU_265648_0_0_1"/>
<dbReference type="GeneID" id="26262716"/>
<feature type="binding site" evidence="9">
    <location>
        <position position="464"/>
    </location>
    <ligand>
        <name>Zn(2+)</name>
        <dbReference type="ChEBI" id="CHEBI:29105"/>
        <note>catalytic</note>
    </ligand>
</feature>
<dbReference type="GO" id="GO:0016020">
    <property type="term" value="C:membrane"/>
    <property type="evidence" value="ECO:0007669"/>
    <property type="project" value="TreeGrafter"/>
</dbReference>
<evidence type="ECO:0000256" key="1">
    <source>
        <dbReference type="ARBA" id="ARBA00010136"/>
    </source>
</evidence>
<dbReference type="Gene3D" id="1.10.390.10">
    <property type="entry name" value="Neutral Protease Domain 2"/>
    <property type="match status" value="1"/>
</dbReference>
<dbReference type="InterPro" id="IPR027268">
    <property type="entry name" value="Peptidase_M4/M1_CTD_sf"/>
</dbReference>
<dbReference type="GO" id="GO:0043171">
    <property type="term" value="P:peptide catabolic process"/>
    <property type="evidence" value="ECO:0007669"/>
    <property type="project" value="TreeGrafter"/>
</dbReference>
<dbReference type="STRING" id="1354746.A0A0B2UHJ6"/>
<proteinExistence type="inferred from homology"/>
<name>A0A0B2UHJ6_9MICR</name>
<keyword evidence="15" id="KW-1185">Reference proteome</keyword>
<evidence type="ECO:0000256" key="8">
    <source>
        <dbReference type="PIRSR" id="PIRSR634016-1"/>
    </source>
</evidence>
<dbReference type="CDD" id="cd09601">
    <property type="entry name" value="M1_APN-Q_like"/>
    <property type="match status" value="1"/>
</dbReference>
<evidence type="ECO:0000256" key="3">
    <source>
        <dbReference type="ARBA" id="ARBA00022670"/>
    </source>
</evidence>
<dbReference type="PANTHER" id="PTHR11533:SF174">
    <property type="entry name" value="PUROMYCIN-SENSITIVE AMINOPEPTIDASE-RELATED"/>
    <property type="match status" value="1"/>
</dbReference>
<gene>
    <name evidence="14" type="ORF">M896_140020</name>
</gene>
<dbReference type="VEuPathDB" id="MicrosporidiaDB:M896_140020"/>